<dbReference type="AlphaFoldDB" id="A0A0F7ZHK2"/>
<feature type="region of interest" description="Disordered" evidence="1">
    <location>
        <begin position="23"/>
        <end position="50"/>
    </location>
</feature>
<protein>
    <submittedName>
        <fullName evidence="3">Uncharacterized protein</fullName>
    </submittedName>
</protein>
<sequence length="295" mass="31354">MRFIVAPLVLGAAVSAAADRSANEQVKRQYDYGNSRNPYDRRPTSAYDSGYGKGGYGSSVGGSYYSEPTYSVNSIYTPHYSAPAYSAVQPGYSAYPSYGTPAPGYGSAPAYHRPTHGYPGPGVTSSVTIVYHAPLATHKAHHHHHHHHHHHSSHIKAITLTKDIRVKVTVGVTLPIPPHPTTVCAAAAVKTGIDNCITIPFGCHTAHVHGHHLPPCPPSRVIYGHDHCVTFPVGCALPKPTACVGCEKLIVPPKPIAPGKAIIPVYQVPGEAPKAGKPVILRVLRLLLPPLPPPA</sequence>
<proteinExistence type="predicted"/>
<feature type="chain" id="PRO_5002525774" evidence="2">
    <location>
        <begin position="19"/>
        <end position="295"/>
    </location>
</feature>
<dbReference type="OrthoDB" id="10680695at2759"/>
<keyword evidence="4" id="KW-1185">Reference proteome</keyword>
<organism evidence="3 4">
    <name type="scientific">Hirsutella minnesotensis 3608</name>
    <dbReference type="NCBI Taxonomy" id="1043627"/>
    <lineage>
        <taxon>Eukaryota</taxon>
        <taxon>Fungi</taxon>
        <taxon>Dikarya</taxon>
        <taxon>Ascomycota</taxon>
        <taxon>Pezizomycotina</taxon>
        <taxon>Sordariomycetes</taxon>
        <taxon>Hypocreomycetidae</taxon>
        <taxon>Hypocreales</taxon>
        <taxon>Ophiocordycipitaceae</taxon>
        <taxon>Hirsutella</taxon>
    </lineage>
</organism>
<keyword evidence="2" id="KW-0732">Signal</keyword>
<accession>A0A0F7ZHK2</accession>
<evidence type="ECO:0000256" key="2">
    <source>
        <dbReference type="SAM" id="SignalP"/>
    </source>
</evidence>
<reference evidence="3 4" key="1">
    <citation type="journal article" date="2014" name="Genome Biol. Evol.">
        <title>Comparative genomics and transcriptomics analyses reveal divergent lifestyle features of nematode endoparasitic fungus Hirsutella minnesotensis.</title>
        <authorList>
            <person name="Lai Y."/>
            <person name="Liu K."/>
            <person name="Zhang X."/>
            <person name="Zhang X."/>
            <person name="Li K."/>
            <person name="Wang N."/>
            <person name="Shu C."/>
            <person name="Wu Y."/>
            <person name="Wang C."/>
            <person name="Bushley K.E."/>
            <person name="Xiang M."/>
            <person name="Liu X."/>
        </authorList>
    </citation>
    <scope>NUCLEOTIDE SEQUENCE [LARGE SCALE GENOMIC DNA]</scope>
    <source>
        <strain evidence="3 4">3608</strain>
    </source>
</reference>
<name>A0A0F7ZHK2_9HYPO</name>
<feature type="signal peptide" evidence="2">
    <location>
        <begin position="1"/>
        <end position="18"/>
    </location>
</feature>
<evidence type="ECO:0000313" key="3">
    <source>
        <dbReference type="EMBL" id="KJZ72786.1"/>
    </source>
</evidence>
<evidence type="ECO:0000256" key="1">
    <source>
        <dbReference type="SAM" id="MobiDB-lite"/>
    </source>
</evidence>
<gene>
    <name evidence="3" type="ORF">HIM_07861</name>
</gene>
<dbReference type="Proteomes" id="UP000054481">
    <property type="component" value="Unassembled WGS sequence"/>
</dbReference>
<evidence type="ECO:0000313" key="4">
    <source>
        <dbReference type="Proteomes" id="UP000054481"/>
    </source>
</evidence>
<dbReference type="EMBL" id="KQ030542">
    <property type="protein sequence ID" value="KJZ72786.1"/>
    <property type="molecule type" value="Genomic_DNA"/>
</dbReference>